<evidence type="ECO:0000313" key="3">
    <source>
        <dbReference type="Proteomes" id="UP001596250"/>
    </source>
</evidence>
<dbReference type="EMBL" id="JBHSQV010000187">
    <property type="protein sequence ID" value="MFC5989233.1"/>
    <property type="molecule type" value="Genomic_DNA"/>
</dbReference>
<reference evidence="3" key="1">
    <citation type="journal article" date="2019" name="Int. J. Syst. Evol. Microbiol.">
        <title>The Global Catalogue of Microorganisms (GCM) 10K type strain sequencing project: providing services to taxonomists for standard genome sequencing and annotation.</title>
        <authorList>
            <consortium name="The Broad Institute Genomics Platform"/>
            <consortium name="The Broad Institute Genome Sequencing Center for Infectious Disease"/>
            <person name="Wu L."/>
            <person name="Ma J."/>
        </authorList>
    </citation>
    <scope>NUCLEOTIDE SEQUENCE [LARGE SCALE GENOMIC DNA]</scope>
    <source>
        <strain evidence="3">CCM 8749</strain>
    </source>
</reference>
<accession>A0ABW1IWI0</accession>
<feature type="region of interest" description="Disordered" evidence="1">
    <location>
        <begin position="27"/>
        <end position="54"/>
    </location>
</feature>
<organism evidence="2 3">
    <name type="scientific">Marinicrinis lubricantis</name>
    <dbReference type="NCBI Taxonomy" id="2086470"/>
    <lineage>
        <taxon>Bacteria</taxon>
        <taxon>Bacillati</taxon>
        <taxon>Bacillota</taxon>
        <taxon>Bacilli</taxon>
        <taxon>Bacillales</taxon>
        <taxon>Paenibacillaceae</taxon>
    </lineage>
</organism>
<evidence type="ECO:0000256" key="1">
    <source>
        <dbReference type="SAM" id="MobiDB-lite"/>
    </source>
</evidence>
<protein>
    <submittedName>
        <fullName evidence="2">Uncharacterized protein</fullName>
    </submittedName>
</protein>
<dbReference type="RefSeq" id="WP_379896809.1">
    <property type="nucleotide sequence ID" value="NZ_CBCSCT010000002.1"/>
</dbReference>
<sequence length="54" mass="6025">MHISNKQESAYLSARSWTVDWKQMTQSVQADAKQQQISGLGSEPPSFRSPSTRG</sequence>
<gene>
    <name evidence="2" type="ORF">ACFPXP_22735</name>
</gene>
<keyword evidence="3" id="KW-1185">Reference proteome</keyword>
<name>A0ABW1IWI0_9BACL</name>
<comment type="caution">
    <text evidence="2">The sequence shown here is derived from an EMBL/GenBank/DDBJ whole genome shotgun (WGS) entry which is preliminary data.</text>
</comment>
<dbReference type="Proteomes" id="UP001596250">
    <property type="component" value="Unassembled WGS sequence"/>
</dbReference>
<evidence type="ECO:0000313" key="2">
    <source>
        <dbReference type="EMBL" id="MFC5989233.1"/>
    </source>
</evidence>
<proteinExistence type="predicted"/>
<feature type="compositionally biased region" description="Polar residues" evidence="1">
    <location>
        <begin position="27"/>
        <end position="39"/>
    </location>
</feature>